<evidence type="ECO:0000313" key="2">
    <source>
        <dbReference type="EMBL" id="KAF3845514.1"/>
    </source>
</evidence>
<dbReference type="AlphaFoldDB" id="A0A7J5Y7U9"/>
<accession>A0A7J5Y7U9</accession>
<comment type="caution">
    <text evidence="2">The sequence shown here is derived from an EMBL/GenBank/DDBJ whole genome shotgun (WGS) entry which is preliminary data.</text>
</comment>
<feature type="compositionally biased region" description="Pro residues" evidence="1">
    <location>
        <begin position="15"/>
        <end position="26"/>
    </location>
</feature>
<dbReference type="Proteomes" id="UP000518266">
    <property type="component" value="Unassembled WGS sequence"/>
</dbReference>
<evidence type="ECO:0000313" key="3">
    <source>
        <dbReference type="Proteomes" id="UP000518266"/>
    </source>
</evidence>
<keyword evidence="3" id="KW-1185">Reference proteome</keyword>
<proteinExistence type="predicted"/>
<dbReference type="EMBL" id="JAAKFY010000015">
    <property type="protein sequence ID" value="KAF3845514.1"/>
    <property type="molecule type" value="Genomic_DNA"/>
</dbReference>
<evidence type="ECO:0000256" key="1">
    <source>
        <dbReference type="SAM" id="MobiDB-lite"/>
    </source>
</evidence>
<organism evidence="2 3">
    <name type="scientific">Dissostichus mawsoni</name>
    <name type="common">Antarctic cod</name>
    <dbReference type="NCBI Taxonomy" id="36200"/>
    <lineage>
        <taxon>Eukaryota</taxon>
        <taxon>Metazoa</taxon>
        <taxon>Chordata</taxon>
        <taxon>Craniata</taxon>
        <taxon>Vertebrata</taxon>
        <taxon>Euteleostomi</taxon>
        <taxon>Actinopterygii</taxon>
        <taxon>Neopterygii</taxon>
        <taxon>Teleostei</taxon>
        <taxon>Neoteleostei</taxon>
        <taxon>Acanthomorphata</taxon>
        <taxon>Eupercaria</taxon>
        <taxon>Perciformes</taxon>
        <taxon>Notothenioidei</taxon>
        <taxon>Nototheniidae</taxon>
        <taxon>Dissostichus</taxon>
    </lineage>
</organism>
<gene>
    <name evidence="2" type="ORF">F7725_008677</name>
</gene>
<reference evidence="2 3" key="1">
    <citation type="submission" date="2020-03" db="EMBL/GenBank/DDBJ databases">
        <title>Dissostichus mawsoni Genome sequencing and assembly.</title>
        <authorList>
            <person name="Park H."/>
        </authorList>
    </citation>
    <scope>NUCLEOTIDE SEQUENCE [LARGE SCALE GENOMIC DNA]</scope>
    <source>
        <strain evidence="2">DM0001</strain>
        <tissue evidence="2">Muscle</tissue>
    </source>
</reference>
<name>A0A7J5Y7U9_DISMA</name>
<protein>
    <submittedName>
        <fullName evidence="2">Uncharacterized protein</fullName>
    </submittedName>
</protein>
<sequence length="171" mass="18861">MCSQFTSISFSLPPVSEPQQPPPSCKPLPRLNSQSVSELSGAVRTEDVSLVVTVRTLEDAHVLNQTQNLQEHQIYILSIADITIKPLQTIGATSSTRKPIDMLRERGGRATTTTCLTPVMGFCLGRPLAICCFCLSCNALLSTARWEKHTQVHDENNTNRYTMRSTPTGTR</sequence>
<feature type="compositionally biased region" description="Polar residues" evidence="1">
    <location>
        <begin position="1"/>
        <end position="10"/>
    </location>
</feature>
<feature type="region of interest" description="Disordered" evidence="1">
    <location>
        <begin position="1"/>
        <end position="32"/>
    </location>
</feature>